<keyword evidence="3" id="KW-1185">Reference proteome</keyword>
<gene>
    <name evidence="2" type="ORF">AB6A68_05230</name>
</gene>
<proteinExistence type="predicted"/>
<evidence type="ECO:0008006" key="4">
    <source>
        <dbReference type="Google" id="ProtNLM"/>
    </source>
</evidence>
<evidence type="ECO:0000313" key="2">
    <source>
        <dbReference type="EMBL" id="MEX6429240.1"/>
    </source>
</evidence>
<organism evidence="2 3">
    <name type="scientific">Ferrimicrobium acidiphilum</name>
    <dbReference type="NCBI Taxonomy" id="121039"/>
    <lineage>
        <taxon>Bacteria</taxon>
        <taxon>Bacillati</taxon>
        <taxon>Actinomycetota</taxon>
        <taxon>Acidimicrobiia</taxon>
        <taxon>Acidimicrobiales</taxon>
        <taxon>Acidimicrobiaceae</taxon>
        <taxon>Ferrimicrobium</taxon>
    </lineage>
</organism>
<protein>
    <recommendedName>
        <fullName evidence="4">Transposase</fullName>
    </recommendedName>
</protein>
<name>A0ABV3Y155_9ACTN</name>
<dbReference type="EMBL" id="JBFSHR010000012">
    <property type="protein sequence ID" value="MEX6429240.1"/>
    <property type="molecule type" value="Genomic_DNA"/>
</dbReference>
<evidence type="ECO:0000313" key="3">
    <source>
        <dbReference type="Proteomes" id="UP001560267"/>
    </source>
</evidence>
<evidence type="ECO:0000256" key="1">
    <source>
        <dbReference type="SAM" id="MobiDB-lite"/>
    </source>
</evidence>
<feature type="region of interest" description="Disordered" evidence="1">
    <location>
        <begin position="211"/>
        <end position="231"/>
    </location>
</feature>
<accession>A0ABV3Y155</accession>
<reference evidence="2 3" key="1">
    <citation type="submission" date="2024-07" db="EMBL/GenBank/DDBJ databases">
        <title>Draft Genome Sequence of Ferrimicrobium acidiphilum Strain YE2023, Isolated from a Pulp of Bioleach Reactor.</title>
        <authorList>
            <person name="Elkina Y.A."/>
            <person name="Bulaeva A.G."/>
            <person name="Beletsky A.V."/>
            <person name="Mardanov A.V."/>
        </authorList>
    </citation>
    <scope>NUCLEOTIDE SEQUENCE [LARGE SCALE GENOMIC DNA]</scope>
    <source>
        <strain evidence="2 3">YE2023</strain>
    </source>
</reference>
<dbReference type="Proteomes" id="UP001560267">
    <property type="component" value="Unassembled WGS sequence"/>
</dbReference>
<sequence>MAFEAKRYSVRYGEQGGRTHARRQYAKVVGAIPGNRITLPRASVSGVSGIVRVVRDHEHIHISHDVWALEAANDEVVAFDWNVTGVTGVAYASYGWVLLSKTTTTKAREELRPMTSRAQRERATRSPEFLCTMALHRHRRPDPHRIAPNGQNASLQLPTLASSVVQTSYAAYLSHLCLGLARGHRCRDNHHSFYGVDPDWDMTTKARSITWPPWSPDAKRKEAMPPPDSKQATWVCFGHWRQT</sequence>
<comment type="caution">
    <text evidence="2">The sequence shown here is derived from an EMBL/GenBank/DDBJ whole genome shotgun (WGS) entry which is preliminary data.</text>
</comment>